<proteinExistence type="predicted"/>
<evidence type="ECO:0000256" key="1">
    <source>
        <dbReference type="SAM" id="MobiDB-lite"/>
    </source>
</evidence>
<reference evidence="3 4" key="1">
    <citation type="journal article" date="2021" name="Elife">
        <title>Chloroplast acquisition without the gene transfer in kleptoplastic sea slugs, Plakobranchus ocellatus.</title>
        <authorList>
            <person name="Maeda T."/>
            <person name="Takahashi S."/>
            <person name="Yoshida T."/>
            <person name="Shimamura S."/>
            <person name="Takaki Y."/>
            <person name="Nagai Y."/>
            <person name="Toyoda A."/>
            <person name="Suzuki Y."/>
            <person name="Arimoto A."/>
            <person name="Ishii H."/>
            <person name="Satoh N."/>
            <person name="Nishiyama T."/>
            <person name="Hasebe M."/>
            <person name="Maruyama T."/>
            <person name="Minagawa J."/>
            <person name="Obokata J."/>
            <person name="Shigenobu S."/>
        </authorList>
    </citation>
    <scope>NUCLEOTIDE SEQUENCE [LARGE SCALE GENOMIC DNA]</scope>
</reference>
<evidence type="ECO:0000259" key="2">
    <source>
        <dbReference type="PROSITE" id="PS50835"/>
    </source>
</evidence>
<dbReference type="Gene3D" id="2.60.40.10">
    <property type="entry name" value="Immunoglobulins"/>
    <property type="match status" value="1"/>
</dbReference>
<evidence type="ECO:0000313" key="3">
    <source>
        <dbReference type="EMBL" id="GFR74372.1"/>
    </source>
</evidence>
<dbReference type="AlphaFoldDB" id="A0AAV4FM49"/>
<sequence length="139" mass="15383">MPDDIDWFFNGQILTSDPVRGLTIKKDIAIMQRNISSILEIASVQMSDAGNYICRTSASQIGKVRVDVLNADSKNSKRGTERSSNQGRYGVVKSRHNRYGQDDDEEAGNKNGCSSLLLRPVTLSIVIFAVCLRNFLVDS</sequence>
<protein>
    <submittedName>
        <fullName evidence="3">Protein CEPU-1</fullName>
    </submittedName>
</protein>
<dbReference type="InterPro" id="IPR036179">
    <property type="entry name" value="Ig-like_dom_sf"/>
</dbReference>
<keyword evidence="4" id="KW-1185">Reference proteome</keyword>
<dbReference type="SUPFAM" id="SSF48726">
    <property type="entry name" value="Immunoglobulin"/>
    <property type="match status" value="1"/>
</dbReference>
<dbReference type="InterPro" id="IPR007110">
    <property type="entry name" value="Ig-like_dom"/>
</dbReference>
<feature type="domain" description="Ig-like" evidence="2">
    <location>
        <begin position="1"/>
        <end position="70"/>
    </location>
</feature>
<name>A0AAV4FM49_9GAST</name>
<dbReference type="CDD" id="cd00096">
    <property type="entry name" value="Ig"/>
    <property type="match status" value="1"/>
</dbReference>
<feature type="region of interest" description="Disordered" evidence="1">
    <location>
        <begin position="72"/>
        <end position="108"/>
    </location>
</feature>
<dbReference type="Proteomes" id="UP000762676">
    <property type="component" value="Unassembled WGS sequence"/>
</dbReference>
<dbReference type="EMBL" id="BMAT01007929">
    <property type="protein sequence ID" value="GFR74372.1"/>
    <property type="molecule type" value="Genomic_DNA"/>
</dbReference>
<accession>A0AAV4FM49</accession>
<dbReference type="PROSITE" id="PS50835">
    <property type="entry name" value="IG_LIKE"/>
    <property type="match status" value="1"/>
</dbReference>
<comment type="caution">
    <text evidence="3">The sequence shown here is derived from an EMBL/GenBank/DDBJ whole genome shotgun (WGS) entry which is preliminary data.</text>
</comment>
<gene>
    <name evidence="3" type="ORF">ElyMa_003890400</name>
</gene>
<evidence type="ECO:0000313" key="4">
    <source>
        <dbReference type="Proteomes" id="UP000762676"/>
    </source>
</evidence>
<organism evidence="3 4">
    <name type="scientific">Elysia marginata</name>
    <dbReference type="NCBI Taxonomy" id="1093978"/>
    <lineage>
        <taxon>Eukaryota</taxon>
        <taxon>Metazoa</taxon>
        <taxon>Spiralia</taxon>
        <taxon>Lophotrochozoa</taxon>
        <taxon>Mollusca</taxon>
        <taxon>Gastropoda</taxon>
        <taxon>Heterobranchia</taxon>
        <taxon>Euthyneura</taxon>
        <taxon>Panpulmonata</taxon>
        <taxon>Sacoglossa</taxon>
        <taxon>Placobranchoidea</taxon>
        <taxon>Plakobranchidae</taxon>
        <taxon>Elysia</taxon>
    </lineage>
</organism>
<dbReference type="InterPro" id="IPR013783">
    <property type="entry name" value="Ig-like_fold"/>
</dbReference>